<protein>
    <submittedName>
        <fullName evidence="3">SKP1 INTERACTING PARTNER 2 family protein</fullName>
    </submittedName>
</protein>
<dbReference type="InterPro" id="IPR057207">
    <property type="entry name" value="FBXL15_LRR"/>
</dbReference>
<dbReference type="Gene3D" id="3.80.10.10">
    <property type="entry name" value="Ribonuclease Inhibitor"/>
    <property type="match status" value="1"/>
</dbReference>
<evidence type="ECO:0000313" key="3">
    <source>
        <dbReference type="EMBL" id="TKS13672.1"/>
    </source>
</evidence>
<dbReference type="AlphaFoldDB" id="A0A4U5QRS6"/>
<dbReference type="EMBL" id="RCHU01000133">
    <property type="protein sequence ID" value="TKS13672.1"/>
    <property type="molecule type" value="Genomic_DNA"/>
</dbReference>
<gene>
    <name evidence="3" type="ORF">D5086_0000051660</name>
</gene>
<dbReference type="CDD" id="cd22159">
    <property type="entry name" value="F-box_AtTIR1-like"/>
    <property type="match status" value="1"/>
</dbReference>
<feature type="domain" description="F-box" evidence="1">
    <location>
        <begin position="136"/>
        <end position="166"/>
    </location>
</feature>
<dbReference type="InterPro" id="IPR036047">
    <property type="entry name" value="F-box-like_dom_sf"/>
</dbReference>
<dbReference type="SMART" id="SM00367">
    <property type="entry name" value="LRR_CC"/>
    <property type="match status" value="7"/>
</dbReference>
<dbReference type="FunFam" id="1.20.1280.50:FF:000005">
    <property type="entry name" value="F-box/LRR-repeat protein 3 isoform X1"/>
    <property type="match status" value="1"/>
</dbReference>
<dbReference type="PANTHER" id="PTHR13318">
    <property type="entry name" value="PARTNER OF PAIRED, ISOFORM B-RELATED"/>
    <property type="match status" value="1"/>
</dbReference>
<comment type="caution">
    <text evidence="3">The sequence shown here is derived from an EMBL/GenBank/DDBJ whole genome shotgun (WGS) entry which is preliminary data.</text>
</comment>
<reference evidence="3" key="1">
    <citation type="submission" date="2018-10" db="EMBL/GenBank/DDBJ databases">
        <title>Population genomic analysis revealed the cold adaptation of white poplar.</title>
        <authorList>
            <person name="Liu Y.-J."/>
        </authorList>
    </citation>
    <scope>NUCLEOTIDE SEQUENCE [LARGE SCALE GENOMIC DNA]</scope>
    <source>
        <strain evidence="3">PAL-ZL1</strain>
    </source>
</reference>
<proteinExistence type="predicted"/>
<organism evidence="3">
    <name type="scientific">Populus alba</name>
    <name type="common">White poplar</name>
    <dbReference type="NCBI Taxonomy" id="43335"/>
    <lineage>
        <taxon>Eukaryota</taxon>
        <taxon>Viridiplantae</taxon>
        <taxon>Streptophyta</taxon>
        <taxon>Embryophyta</taxon>
        <taxon>Tracheophyta</taxon>
        <taxon>Spermatophyta</taxon>
        <taxon>Magnoliopsida</taxon>
        <taxon>eudicotyledons</taxon>
        <taxon>Gunneridae</taxon>
        <taxon>Pentapetalae</taxon>
        <taxon>rosids</taxon>
        <taxon>fabids</taxon>
        <taxon>Malpighiales</taxon>
        <taxon>Salicaceae</taxon>
        <taxon>Saliceae</taxon>
        <taxon>Populus</taxon>
    </lineage>
</organism>
<dbReference type="STRING" id="43335.A0A4U5QRS6"/>
<dbReference type="InterPro" id="IPR001810">
    <property type="entry name" value="F-box_dom"/>
</dbReference>
<dbReference type="GO" id="GO:0005737">
    <property type="term" value="C:cytoplasm"/>
    <property type="evidence" value="ECO:0007669"/>
    <property type="project" value="UniProtKB-ARBA"/>
</dbReference>
<dbReference type="Pfam" id="PF12937">
    <property type="entry name" value="F-box-like"/>
    <property type="match status" value="1"/>
</dbReference>
<evidence type="ECO:0000259" key="2">
    <source>
        <dbReference type="Pfam" id="PF25372"/>
    </source>
</evidence>
<dbReference type="FunFam" id="3.80.10.10:FF:000449">
    <property type="entry name" value="F-box protein SKIP2"/>
    <property type="match status" value="1"/>
</dbReference>
<dbReference type="Pfam" id="PF25372">
    <property type="entry name" value="DUF7885"/>
    <property type="match status" value="1"/>
</dbReference>
<dbReference type="SUPFAM" id="SSF52047">
    <property type="entry name" value="RNI-like"/>
    <property type="match status" value="1"/>
</dbReference>
<feature type="domain" description="F-box/LRR-repeat protein 15-like leucin rich repeat" evidence="2">
    <location>
        <begin position="442"/>
        <end position="524"/>
    </location>
</feature>
<dbReference type="PANTHER" id="PTHR13318:SF133">
    <property type="entry name" value="F-BOX PROTEIN SKIP2"/>
    <property type="match status" value="1"/>
</dbReference>
<dbReference type="Gene3D" id="1.20.1280.50">
    <property type="match status" value="1"/>
</dbReference>
<dbReference type="SUPFAM" id="SSF81383">
    <property type="entry name" value="F-box domain"/>
    <property type="match status" value="1"/>
</dbReference>
<sequence>MKYKQYVSSCFSLNGHDHSCLYTQSYSVLGDYDEDTPPVPFDGLAHLIIYYHFRLCHNTLPLPLPLSCPGKPEKINLNEAGTESKPVTAAARLFTHQMGQSSSTVSYSTNQFLISPEPSDFTDEIKIGPLTDYTDGIPDECLACIFQLLNAADRKRSSLVCKRWLRVDGQSRRRLSLNAQSEITSYVPSIFTRFDSVAKLSLRCDRKSLSLNDDALRMISIQCESLTRLKLRGCREVTELGMADFAKNCKNLTKFSCGSCNFGAKGINMLLKYCIKLEELTIKRLRSVNYGNDLIVPGAAALSLKSICLKELVNGQCFETLVVECQMLKTLKVIRCLGDWDNVLVKMGNGNDSLSDVHLERLQLSDIGLGAISKCVNIDSLHIVKNPECSNLGLVSVAENCKKLKKLHIDGWKINQIGDEGLMAVAKQCPDLQELVLIGVHVTHFSMAAIASNCRRLERLALCGSGAIGDAEIACIAAKCVELKKLCIKGCAISDFAIEALAWGCPNLVKVKVRKCRGVSSEAVDWLLRRKGSLVVSFDAIESEGLDASGSDVVGQESGVEFPVMGGQVVVGDGPSVSNGRLAQFRAKMGLFASRNLVPRAFHRPSNHGDSSKSNL</sequence>
<dbReference type="GO" id="GO:0019005">
    <property type="term" value="C:SCF ubiquitin ligase complex"/>
    <property type="evidence" value="ECO:0007669"/>
    <property type="project" value="TreeGrafter"/>
</dbReference>
<dbReference type="GO" id="GO:0031146">
    <property type="term" value="P:SCF-dependent proteasomal ubiquitin-dependent protein catabolic process"/>
    <property type="evidence" value="ECO:0007669"/>
    <property type="project" value="TreeGrafter"/>
</dbReference>
<dbReference type="InterPro" id="IPR032675">
    <property type="entry name" value="LRR_dom_sf"/>
</dbReference>
<dbReference type="InterPro" id="IPR006553">
    <property type="entry name" value="Leu-rich_rpt_Cys-con_subtyp"/>
</dbReference>
<name>A0A4U5QRS6_POPAL</name>
<evidence type="ECO:0000259" key="1">
    <source>
        <dbReference type="Pfam" id="PF12937"/>
    </source>
</evidence>
<accession>A0A4U5QRS6</accession>